<dbReference type="GO" id="GO:0030332">
    <property type="term" value="F:cyclin binding"/>
    <property type="evidence" value="ECO:0000318"/>
    <property type="project" value="GO_Central"/>
</dbReference>
<dbReference type="Pfam" id="PF00069">
    <property type="entry name" value="Pkinase"/>
    <property type="match status" value="1"/>
</dbReference>
<dbReference type="InterPro" id="IPR000719">
    <property type="entry name" value="Prot_kinase_dom"/>
</dbReference>
<dbReference type="EnsemblMetazoa" id="HelroT155593">
    <property type="protein sequence ID" value="HelroP155593"/>
    <property type="gene ID" value="HelroG155593"/>
</dbReference>
<evidence type="ECO:0000259" key="16">
    <source>
        <dbReference type="PROSITE" id="PS50011"/>
    </source>
</evidence>
<sequence>METKKFKKLQKLGEGTYGVVYKAQDCLNNNIIALKFIRYEKQTNSIPSSALREIAIIKNLNHPNIVRFFEVIKNSKGYYLVFECLNSDLKKYLNTCNIFKLFLGQSLTKQLVDGLLYCHSNGIIHRDLKPQNLLLTLDGKLKLADFGLARTTSIPLRSYSLDIVTLWYRSPEILCTPDENTWRGVTQMPEYNFNFPKWKPLNLRQFFNIGTEALNFLNVILLTF</sequence>
<protein>
    <recommendedName>
        <fullName evidence="11">Cyclin-dependent kinase 2</fullName>
        <ecNumber evidence="2">2.7.11.22</ecNumber>
    </recommendedName>
</protein>
<comment type="catalytic activity">
    <reaction evidence="12">
        <text>L-threonyl-[protein] + ATP = O-phospho-L-threonyl-[protein] + ADP + H(+)</text>
        <dbReference type="Rhea" id="RHEA:46608"/>
        <dbReference type="Rhea" id="RHEA-COMP:11060"/>
        <dbReference type="Rhea" id="RHEA-COMP:11605"/>
        <dbReference type="ChEBI" id="CHEBI:15378"/>
        <dbReference type="ChEBI" id="CHEBI:30013"/>
        <dbReference type="ChEBI" id="CHEBI:30616"/>
        <dbReference type="ChEBI" id="CHEBI:61977"/>
        <dbReference type="ChEBI" id="CHEBI:456216"/>
        <dbReference type="EC" id="2.7.11.22"/>
    </reaction>
</comment>
<evidence type="ECO:0000256" key="15">
    <source>
        <dbReference type="RuleBase" id="RU000304"/>
    </source>
</evidence>
<dbReference type="EMBL" id="AMQM01000220">
    <property type="status" value="NOT_ANNOTATED_CDS"/>
    <property type="molecule type" value="Genomic_DNA"/>
</dbReference>
<evidence type="ECO:0000256" key="1">
    <source>
        <dbReference type="ARBA" id="ARBA00006485"/>
    </source>
</evidence>
<dbReference type="RefSeq" id="XP_009009438.1">
    <property type="nucleotide sequence ID" value="XM_009011190.1"/>
</dbReference>
<dbReference type="CTD" id="20197444"/>
<dbReference type="GO" id="GO:0000307">
    <property type="term" value="C:cyclin-dependent protein kinase holoenzyme complex"/>
    <property type="evidence" value="ECO:0000318"/>
    <property type="project" value="GO_Central"/>
</dbReference>
<dbReference type="Gene3D" id="3.30.200.20">
    <property type="entry name" value="Phosphorylase Kinase, domain 1"/>
    <property type="match status" value="1"/>
</dbReference>
<dbReference type="Gene3D" id="1.10.510.10">
    <property type="entry name" value="Transferase(Phosphotransferase) domain 1"/>
    <property type="match status" value="1"/>
</dbReference>
<reference evidence="19" key="1">
    <citation type="submission" date="2012-12" db="EMBL/GenBank/DDBJ databases">
        <authorList>
            <person name="Hellsten U."/>
            <person name="Grimwood J."/>
            <person name="Chapman J.A."/>
            <person name="Shapiro H."/>
            <person name="Aerts A."/>
            <person name="Otillar R.P."/>
            <person name="Terry A.Y."/>
            <person name="Boore J.L."/>
            <person name="Simakov O."/>
            <person name="Marletaz F."/>
            <person name="Cho S.-J."/>
            <person name="Edsinger-Gonzales E."/>
            <person name="Havlak P."/>
            <person name="Kuo D.-H."/>
            <person name="Larsson T."/>
            <person name="Lv J."/>
            <person name="Arendt D."/>
            <person name="Savage R."/>
            <person name="Osoegawa K."/>
            <person name="de Jong P."/>
            <person name="Lindberg D.R."/>
            <person name="Seaver E.C."/>
            <person name="Weisblat D.A."/>
            <person name="Putnam N.H."/>
            <person name="Grigoriev I.V."/>
            <person name="Rokhsar D.S."/>
        </authorList>
    </citation>
    <scope>NUCLEOTIDE SEQUENCE</scope>
</reference>
<evidence type="ECO:0000313" key="17">
    <source>
        <dbReference type="EMBL" id="ESO12718.1"/>
    </source>
</evidence>
<dbReference type="AlphaFoldDB" id="T1ELJ4"/>
<feature type="domain" description="Protein kinase" evidence="16">
    <location>
        <begin position="6"/>
        <end position="224"/>
    </location>
</feature>
<dbReference type="GO" id="GO:0051301">
    <property type="term" value="P:cell division"/>
    <property type="evidence" value="ECO:0007669"/>
    <property type="project" value="UniProtKB-KW"/>
</dbReference>
<dbReference type="InterPro" id="IPR008271">
    <property type="entry name" value="Ser/Thr_kinase_AS"/>
</dbReference>
<dbReference type="EC" id="2.7.11.22" evidence="2"/>
<dbReference type="GO" id="GO:0004693">
    <property type="term" value="F:cyclin-dependent protein serine/threonine kinase activity"/>
    <property type="evidence" value="ECO:0000318"/>
    <property type="project" value="GO_Central"/>
</dbReference>
<dbReference type="PROSITE" id="PS50011">
    <property type="entry name" value="PROTEIN_KINASE_DOM"/>
    <property type="match status" value="1"/>
</dbReference>
<dbReference type="FunFam" id="3.30.200.20:FF:000552">
    <property type="entry name" value="Cell division protein kinase, putative"/>
    <property type="match status" value="1"/>
</dbReference>
<keyword evidence="10" id="KW-0131">Cell cycle</keyword>
<evidence type="ECO:0000256" key="14">
    <source>
        <dbReference type="PROSITE-ProRule" id="PRU10141"/>
    </source>
</evidence>
<feature type="binding site" evidence="14">
    <location>
        <position position="35"/>
    </location>
    <ligand>
        <name>ATP</name>
        <dbReference type="ChEBI" id="CHEBI:30616"/>
    </ligand>
</feature>
<dbReference type="EMBL" id="KB095811">
    <property type="protein sequence ID" value="ESO12718.1"/>
    <property type="molecule type" value="Genomic_DNA"/>
</dbReference>
<evidence type="ECO:0000256" key="12">
    <source>
        <dbReference type="ARBA" id="ARBA00047811"/>
    </source>
</evidence>
<evidence type="ECO:0000256" key="4">
    <source>
        <dbReference type="ARBA" id="ARBA00022618"/>
    </source>
</evidence>
<dbReference type="PROSITE" id="PS00107">
    <property type="entry name" value="PROTEIN_KINASE_ATP"/>
    <property type="match status" value="1"/>
</dbReference>
<evidence type="ECO:0000256" key="5">
    <source>
        <dbReference type="ARBA" id="ARBA00022679"/>
    </source>
</evidence>
<reference evidence="17 19" key="2">
    <citation type="journal article" date="2013" name="Nature">
        <title>Insights into bilaterian evolution from three spiralian genomes.</title>
        <authorList>
            <person name="Simakov O."/>
            <person name="Marletaz F."/>
            <person name="Cho S.J."/>
            <person name="Edsinger-Gonzales E."/>
            <person name="Havlak P."/>
            <person name="Hellsten U."/>
            <person name="Kuo D.H."/>
            <person name="Larsson T."/>
            <person name="Lv J."/>
            <person name="Arendt D."/>
            <person name="Savage R."/>
            <person name="Osoegawa K."/>
            <person name="de Jong P."/>
            <person name="Grimwood J."/>
            <person name="Chapman J.A."/>
            <person name="Shapiro H."/>
            <person name="Aerts A."/>
            <person name="Otillar R.P."/>
            <person name="Terry A.Y."/>
            <person name="Boore J.L."/>
            <person name="Grigoriev I.V."/>
            <person name="Lindberg D.R."/>
            <person name="Seaver E.C."/>
            <person name="Weisblat D.A."/>
            <person name="Putnam N.H."/>
            <person name="Rokhsar D.S."/>
        </authorList>
    </citation>
    <scope>NUCLEOTIDE SEQUENCE</scope>
</reference>
<comment type="similarity">
    <text evidence="1">Belongs to the protein kinase superfamily. CMGC Ser/Thr protein kinase family. CDC2/CDKX subfamily.</text>
</comment>
<name>T1ELJ4_HELRO</name>
<dbReference type="InParanoid" id="T1ELJ4"/>
<evidence type="ECO:0000313" key="19">
    <source>
        <dbReference type="Proteomes" id="UP000015101"/>
    </source>
</evidence>
<evidence type="ECO:0000256" key="11">
    <source>
        <dbReference type="ARBA" id="ARBA00039265"/>
    </source>
</evidence>
<dbReference type="InterPro" id="IPR011009">
    <property type="entry name" value="Kinase-like_dom_sf"/>
</dbReference>
<evidence type="ECO:0000256" key="2">
    <source>
        <dbReference type="ARBA" id="ARBA00012425"/>
    </source>
</evidence>
<keyword evidence="4" id="KW-0132">Cell division</keyword>
<dbReference type="SUPFAM" id="SSF56112">
    <property type="entry name" value="Protein kinase-like (PK-like)"/>
    <property type="match status" value="1"/>
</dbReference>
<keyword evidence="9 14" id="KW-0067">ATP-binding</keyword>
<dbReference type="eggNOG" id="KOG0594">
    <property type="taxonomic scope" value="Eukaryota"/>
</dbReference>
<evidence type="ECO:0000313" key="18">
    <source>
        <dbReference type="EnsemblMetazoa" id="HelroP155593"/>
    </source>
</evidence>
<keyword evidence="7" id="KW-0498">Mitosis</keyword>
<dbReference type="GO" id="GO:0010389">
    <property type="term" value="P:regulation of G2/M transition of mitotic cell cycle"/>
    <property type="evidence" value="ECO:0000318"/>
    <property type="project" value="GO_Central"/>
</dbReference>
<dbReference type="PANTHER" id="PTHR24056:SF254">
    <property type="entry name" value="CYCLIN-DEPENDENT KINASE 2"/>
    <property type="match status" value="1"/>
</dbReference>
<evidence type="ECO:0000256" key="10">
    <source>
        <dbReference type="ARBA" id="ARBA00023306"/>
    </source>
</evidence>
<accession>T1ELJ4</accession>
<dbReference type="GO" id="GO:0007165">
    <property type="term" value="P:signal transduction"/>
    <property type="evidence" value="ECO:0000318"/>
    <property type="project" value="GO_Central"/>
</dbReference>
<dbReference type="GeneID" id="20197444"/>
<keyword evidence="19" id="KW-1185">Reference proteome</keyword>
<dbReference type="FunFam" id="1.10.510.10:FF:000952">
    <property type="entry name" value="cyclin-dependent kinase 20 isoform X4"/>
    <property type="match status" value="1"/>
</dbReference>
<dbReference type="InterPro" id="IPR050108">
    <property type="entry name" value="CDK"/>
</dbReference>
<dbReference type="EMBL" id="AMQM01000221">
    <property type="status" value="NOT_ANNOTATED_CDS"/>
    <property type="molecule type" value="Genomic_DNA"/>
</dbReference>
<gene>
    <name evidence="18" type="primary">20197444</name>
    <name evidence="17" type="ORF">HELRODRAFT_155593</name>
</gene>
<dbReference type="HOGENOM" id="CLU_000288_181_6_1"/>
<dbReference type="Proteomes" id="UP000015101">
    <property type="component" value="Unassembled WGS sequence"/>
</dbReference>
<dbReference type="GO" id="GO:0005634">
    <property type="term" value="C:nucleus"/>
    <property type="evidence" value="ECO:0000318"/>
    <property type="project" value="GO_Central"/>
</dbReference>
<dbReference type="GO" id="GO:0005737">
    <property type="term" value="C:cytoplasm"/>
    <property type="evidence" value="ECO:0000318"/>
    <property type="project" value="GO_Central"/>
</dbReference>
<evidence type="ECO:0000256" key="6">
    <source>
        <dbReference type="ARBA" id="ARBA00022741"/>
    </source>
</evidence>
<keyword evidence="5" id="KW-0808">Transferase</keyword>
<proteinExistence type="inferred from homology"/>
<evidence type="ECO:0000256" key="3">
    <source>
        <dbReference type="ARBA" id="ARBA00022527"/>
    </source>
</evidence>
<keyword evidence="6 14" id="KW-0547">Nucleotide-binding</keyword>
<dbReference type="PANTHER" id="PTHR24056">
    <property type="entry name" value="CELL DIVISION PROTEIN KINASE"/>
    <property type="match status" value="1"/>
</dbReference>
<organism evidence="18 19">
    <name type="scientific">Helobdella robusta</name>
    <name type="common">Californian leech</name>
    <dbReference type="NCBI Taxonomy" id="6412"/>
    <lineage>
        <taxon>Eukaryota</taxon>
        <taxon>Metazoa</taxon>
        <taxon>Spiralia</taxon>
        <taxon>Lophotrochozoa</taxon>
        <taxon>Annelida</taxon>
        <taxon>Clitellata</taxon>
        <taxon>Hirudinea</taxon>
        <taxon>Rhynchobdellida</taxon>
        <taxon>Glossiphoniidae</taxon>
        <taxon>Helobdella</taxon>
    </lineage>
</organism>
<dbReference type="KEGG" id="hro:HELRODRAFT_155593"/>
<keyword evidence="8" id="KW-0418">Kinase</keyword>
<dbReference type="GO" id="GO:0000082">
    <property type="term" value="P:G1/S transition of mitotic cell cycle"/>
    <property type="evidence" value="ECO:0000318"/>
    <property type="project" value="GO_Central"/>
</dbReference>
<dbReference type="OMA" id="CTPDENT"/>
<dbReference type="SMART" id="SM00220">
    <property type="entry name" value="S_TKc"/>
    <property type="match status" value="1"/>
</dbReference>
<dbReference type="PROSITE" id="PS00108">
    <property type="entry name" value="PROTEIN_KINASE_ST"/>
    <property type="match status" value="1"/>
</dbReference>
<evidence type="ECO:0000256" key="9">
    <source>
        <dbReference type="ARBA" id="ARBA00022840"/>
    </source>
</evidence>
<evidence type="ECO:0000256" key="13">
    <source>
        <dbReference type="ARBA" id="ARBA00048367"/>
    </source>
</evidence>
<reference evidence="18" key="3">
    <citation type="submission" date="2015-06" db="UniProtKB">
        <authorList>
            <consortium name="EnsemblMetazoa"/>
        </authorList>
    </citation>
    <scope>IDENTIFICATION</scope>
</reference>
<dbReference type="STRING" id="6412.T1ELJ4"/>
<comment type="catalytic activity">
    <reaction evidence="13">
        <text>L-seryl-[protein] + ATP = O-phospho-L-seryl-[protein] + ADP + H(+)</text>
        <dbReference type="Rhea" id="RHEA:17989"/>
        <dbReference type="Rhea" id="RHEA-COMP:9863"/>
        <dbReference type="Rhea" id="RHEA-COMP:11604"/>
        <dbReference type="ChEBI" id="CHEBI:15378"/>
        <dbReference type="ChEBI" id="CHEBI:29999"/>
        <dbReference type="ChEBI" id="CHEBI:30616"/>
        <dbReference type="ChEBI" id="CHEBI:83421"/>
        <dbReference type="ChEBI" id="CHEBI:456216"/>
        <dbReference type="EC" id="2.7.11.22"/>
    </reaction>
</comment>
<dbReference type="InterPro" id="IPR017441">
    <property type="entry name" value="Protein_kinase_ATP_BS"/>
</dbReference>
<keyword evidence="3 15" id="KW-0723">Serine/threonine-protein kinase</keyword>
<evidence type="ECO:0000256" key="8">
    <source>
        <dbReference type="ARBA" id="ARBA00022777"/>
    </source>
</evidence>
<evidence type="ECO:0000256" key="7">
    <source>
        <dbReference type="ARBA" id="ARBA00022776"/>
    </source>
</evidence>
<dbReference type="GO" id="GO:0005524">
    <property type="term" value="F:ATP binding"/>
    <property type="evidence" value="ECO:0007669"/>
    <property type="project" value="UniProtKB-UniRule"/>
</dbReference>
<dbReference type="OrthoDB" id="1732493at2759"/>
<dbReference type="GO" id="GO:0010468">
    <property type="term" value="P:regulation of gene expression"/>
    <property type="evidence" value="ECO:0000318"/>
    <property type="project" value="GO_Central"/>
</dbReference>